<name>A0A6M5YKL5_9BACT</name>
<evidence type="ECO:0000313" key="4">
    <source>
        <dbReference type="Proteomes" id="UP000503447"/>
    </source>
</evidence>
<dbReference type="InterPro" id="IPR051161">
    <property type="entry name" value="Mannose-6P_isomerase_type2"/>
</dbReference>
<protein>
    <submittedName>
        <fullName evidence="3">Mannose-1-phosphate guanylyltransferase</fullName>
        <ecNumber evidence="3">2.7.7.13</ecNumber>
    </submittedName>
</protein>
<dbReference type="InterPro" id="IPR049577">
    <property type="entry name" value="GMPP_N"/>
</dbReference>
<dbReference type="InterPro" id="IPR005835">
    <property type="entry name" value="NTP_transferase_dom"/>
</dbReference>
<evidence type="ECO:0000259" key="2">
    <source>
        <dbReference type="Pfam" id="PF22640"/>
    </source>
</evidence>
<dbReference type="InterPro" id="IPR029044">
    <property type="entry name" value="Nucleotide-diphossugar_trans"/>
</dbReference>
<evidence type="ECO:0000259" key="1">
    <source>
        <dbReference type="Pfam" id="PF00483"/>
    </source>
</evidence>
<dbReference type="AlphaFoldDB" id="A0A6M5YKL5"/>
<dbReference type="GO" id="GO:0009298">
    <property type="term" value="P:GDP-mannose biosynthetic process"/>
    <property type="evidence" value="ECO:0007669"/>
    <property type="project" value="TreeGrafter"/>
</dbReference>
<dbReference type="EC" id="2.7.7.13" evidence="3"/>
<dbReference type="Pfam" id="PF00483">
    <property type="entry name" value="NTP_transferase"/>
    <property type="match status" value="1"/>
</dbReference>
<dbReference type="Proteomes" id="UP000503447">
    <property type="component" value="Chromosome"/>
</dbReference>
<keyword evidence="3" id="KW-0808">Transferase</keyword>
<feature type="domain" description="MannoseP isomerase/GMP-like beta-helix" evidence="2">
    <location>
        <begin position="300"/>
        <end position="353"/>
    </location>
</feature>
<dbReference type="PANTHER" id="PTHR46390">
    <property type="entry name" value="MANNOSE-1-PHOSPHATE GUANYLYLTRANSFERASE"/>
    <property type="match status" value="1"/>
</dbReference>
<dbReference type="InterPro" id="IPR054566">
    <property type="entry name" value="ManC/GMP-like_b-helix"/>
</dbReference>
<accession>A0A6M5YKL5</accession>
<proteinExistence type="predicted"/>
<dbReference type="SUPFAM" id="SSF53448">
    <property type="entry name" value="Nucleotide-diphospho-sugar transferases"/>
    <property type="match status" value="1"/>
</dbReference>
<feature type="domain" description="Nucleotidyl transferase" evidence="1">
    <location>
        <begin position="4"/>
        <end position="291"/>
    </location>
</feature>
<gene>
    <name evidence="3" type="ORF">FTUN_1337</name>
</gene>
<keyword evidence="4" id="KW-1185">Reference proteome</keyword>
<sequence>MLHAMIMAGGGGTRFWPRSRAKRPKQFLTFSGDRTLLQGTVDRLAAQVPPERTWVITGEPYVAETRAQLPEVPAGNIIGEPAARDTAPCVGLGAAVIGKVDPDATIAVMPADHVIEPVQEFRRALHAAEQFANDFPEKLITFGIRPTFPSTGYGYIRRGEPAGTRQGVNAAHVIEFKEKPPAEVAEEYVASGNYDWNSGIFVWKPRTILGELHARRPAIHAVVVRIAEAWGTPAWDDVFRASYETAEKKSIDYVVMQDAAKDGKVLVLNAPYTWDDVGSWLALERGNPQDADHNTVQALHCGIQTTGCVIVGDAGRVIGTYGVSNLLIVQDGNAILVADRKYEDKVKEIVDKLKSTGRGEYT</sequence>
<reference evidence="4" key="1">
    <citation type="submission" date="2020-05" db="EMBL/GenBank/DDBJ databases">
        <title>Frigoriglobus tundricola gen. nov., sp. nov., a psychrotolerant cellulolytic planctomycete of the family Gemmataceae with two divergent copies of 16S rRNA gene.</title>
        <authorList>
            <person name="Kulichevskaya I.S."/>
            <person name="Ivanova A.A."/>
            <person name="Naumoff D.G."/>
            <person name="Beletsky A.V."/>
            <person name="Rijpstra W.I.C."/>
            <person name="Sinninghe Damste J.S."/>
            <person name="Mardanov A.V."/>
            <person name="Ravin N.V."/>
            <person name="Dedysh S.N."/>
        </authorList>
    </citation>
    <scope>NUCLEOTIDE SEQUENCE [LARGE SCALE GENOMIC DNA]</scope>
    <source>
        <strain evidence="4">PL17</strain>
    </source>
</reference>
<organism evidence="3 4">
    <name type="scientific">Frigoriglobus tundricola</name>
    <dbReference type="NCBI Taxonomy" id="2774151"/>
    <lineage>
        <taxon>Bacteria</taxon>
        <taxon>Pseudomonadati</taxon>
        <taxon>Planctomycetota</taxon>
        <taxon>Planctomycetia</taxon>
        <taxon>Gemmatales</taxon>
        <taxon>Gemmataceae</taxon>
        <taxon>Frigoriglobus</taxon>
    </lineage>
</organism>
<dbReference type="PANTHER" id="PTHR46390:SF1">
    <property type="entry name" value="MANNOSE-1-PHOSPHATE GUANYLYLTRANSFERASE"/>
    <property type="match status" value="1"/>
</dbReference>
<dbReference type="EMBL" id="CP053452">
    <property type="protein sequence ID" value="QJW93826.1"/>
    <property type="molecule type" value="Genomic_DNA"/>
</dbReference>
<keyword evidence="3" id="KW-0548">Nucleotidyltransferase</keyword>
<dbReference type="Pfam" id="PF22640">
    <property type="entry name" value="ManC_GMP_beta-helix"/>
    <property type="match status" value="1"/>
</dbReference>
<dbReference type="RefSeq" id="WP_171469949.1">
    <property type="nucleotide sequence ID" value="NZ_CP053452.2"/>
</dbReference>
<dbReference type="Gene3D" id="3.90.550.10">
    <property type="entry name" value="Spore Coat Polysaccharide Biosynthesis Protein SpsA, Chain A"/>
    <property type="match status" value="1"/>
</dbReference>
<dbReference type="GO" id="GO:0004475">
    <property type="term" value="F:mannose-1-phosphate guanylyltransferase (GTP) activity"/>
    <property type="evidence" value="ECO:0007669"/>
    <property type="project" value="UniProtKB-EC"/>
</dbReference>
<dbReference type="CDD" id="cd02509">
    <property type="entry name" value="GDP-M1P_Guanylyltransferase"/>
    <property type="match status" value="1"/>
</dbReference>
<evidence type="ECO:0000313" key="3">
    <source>
        <dbReference type="EMBL" id="QJW93826.1"/>
    </source>
</evidence>
<dbReference type="KEGG" id="ftj:FTUN_1337"/>
<dbReference type="SUPFAM" id="SSF159283">
    <property type="entry name" value="Guanosine diphospho-D-mannose pyrophosphorylase/mannose-6-phosphate isomerase linker domain"/>
    <property type="match status" value="1"/>
</dbReference>